<evidence type="ECO:0000313" key="2">
    <source>
        <dbReference type="EMBL" id="SHO79893.1"/>
    </source>
</evidence>
<feature type="compositionally biased region" description="Polar residues" evidence="1">
    <location>
        <begin position="342"/>
        <end position="362"/>
    </location>
</feature>
<dbReference type="AlphaFoldDB" id="A0A1M8AC01"/>
<feature type="region of interest" description="Disordered" evidence="1">
    <location>
        <begin position="121"/>
        <end position="142"/>
    </location>
</feature>
<accession>A0A1M8AC01</accession>
<feature type="region of interest" description="Disordered" evidence="1">
    <location>
        <begin position="329"/>
        <end position="397"/>
    </location>
</feature>
<feature type="region of interest" description="Disordered" evidence="1">
    <location>
        <begin position="818"/>
        <end position="837"/>
    </location>
</feature>
<dbReference type="OMA" id="NISHEKW"/>
<organism evidence="2 3">
    <name type="scientific">Malassezia sympodialis (strain ATCC 42132)</name>
    <name type="common">Atopic eczema-associated yeast</name>
    <dbReference type="NCBI Taxonomy" id="1230383"/>
    <lineage>
        <taxon>Eukaryota</taxon>
        <taxon>Fungi</taxon>
        <taxon>Dikarya</taxon>
        <taxon>Basidiomycota</taxon>
        <taxon>Ustilaginomycotina</taxon>
        <taxon>Malasseziomycetes</taxon>
        <taxon>Malasseziales</taxon>
        <taxon>Malasseziaceae</taxon>
        <taxon>Malassezia</taxon>
    </lineage>
</organism>
<feature type="region of interest" description="Disordered" evidence="1">
    <location>
        <begin position="450"/>
        <end position="574"/>
    </location>
</feature>
<feature type="compositionally biased region" description="Low complexity" evidence="1">
    <location>
        <begin position="505"/>
        <end position="519"/>
    </location>
</feature>
<evidence type="ECO:0000256" key="1">
    <source>
        <dbReference type="SAM" id="MobiDB-lite"/>
    </source>
</evidence>
<reference evidence="3" key="1">
    <citation type="journal article" date="2017" name="Nucleic Acids Res.">
        <title>Proteogenomics produces comprehensive and highly accurate protein-coding gene annotation in a complete genome assembly of Malassezia sympodialis.</title>
        <authorList>
            <person name="Zhu Y."/>
            <person name="Engstroem P.G."/>
            <person name="Tellgren-Roth C."/>
            <person name="Baudo C.D."/>
            <person name="Kennell J.C."/>
            <person name="Sun S."/>
            <person name="Billmyre R.B."/>
            <person name="Schroeder M.S."/>
            <person name="Andersson A."/>
            <person name="Holm T."/>
            <person name="Sigurgeirsson B."/>
            <person name="Wu G."/>
            <person name="Sankaranarayanan S.R."/>
            <person name="Siddharthan R."/>
            <person name="Sanyal K."/>
            <person name="Lundeberg J."/>
            <person name="Nystedt B."/>
            <person name="Boekhout T."/>
            <person name="Dawson T.L. Jr."/>
            <person name="Heitman J."/>
            <person name="Scheynius A."/>
            <person name="Lehtioe J."/>
        </authorList>
    </citation>
    <scope>NUCLEOTIDE SEQUENCE [LARGE SCALE GENOMIC DNA]</scope>
    <source>
        <strain evidence="3">ATCC 42132</strain>
    </source>
</reference>
<proteinExistence type="predicted"/>
<feature type="compositionally biased region" description="Polar residues" evidence="1">
    <location>
        <begin position="821"/>
        <end position="837"/>
    </location>
</feature>
<feature type="region of interest" description="Disordered" evidence="1">
    <location>
        <begin position="283"/>
        <end position="307"/>
    </location>
</feature>
<name>A0A1M8AC01_MALS4</name>
<dbReference type="VEuPathDB" id="FungiDB:MSYG_4246"/>
<keyword evidence="3" id="KW-1185">Reference proteome</keyword>
<feature type="region of interest" description="Disordered" evidence="1">
    <location>
        <begin position="227"/>
        <end position="247"/>
    </location>
</feature>
<evidence type="ECO:0000313" key="3">
    <source>
        <dbReference type="Proteomes" id="UP000186303"/>
    </source>
</evidence>
<feature type="compositionally biased region" description="Polar residues" evidence="1">
    <location>
        <begin position="382"/>
        <end position="397"/>
    </location>
</feature>
<dbReference type="Proteomes" id="UP000186303">
    <property type="component" value="Chromosome 8"/>
</dbReference>
<protein>
    <submittedName>
        <fullName evidence="2">Uncharacterized protein</fullName>
    </submittedName>
</protein>
<sequence length="929" mass="101344">MHFSLYRGLASLLLAPDGQEIPITTLQNVLHMQRTSPYNNGSYGNACLSVNEEFVVIQRLQQHLQHVNAGFDSIYGQGGTDGFGSFNISHEKWELGVFRENLRRGVEQIVKTVLRGSSGYMNLGQPLSPTQTPTGGSRKPSLYTSMQSESISRMVLALENAYFFIVGESYRRSNVAVSSPSQPRYAHALYSSARHPVRAPSNMQEDIGSKSVPAISMSNYRNNNSFSSGGMGTLSPDLSTSSEPKYPGAVHEDAIQKTQLLTEALKPAKTLIRRDSSTSLKWTRSLSRRKSKKSLKRAISNPHLVSTTQNMDNTIDLVHLPQTNVPFNQEDQSHFSFDDTSEYTVMSTQRAPETSSMPSNPSYIAGASDFRTSAHSRESQGSRHTAGSNHLTHSSHSLVQPVSALTDGRSSGHSTEFAPFGKEPGPIMYVQSHAPAFSQRLDHALPTLPHEESTSQAMPSINNSIYPMDSHSQSTQDIVPDVSTSLSTKVQTQSAASDMSTELRVGPVPTPVSMPSSSVNAKTHSIRRKSPMPPTESGGSHVSSKNPVSSPSKPVPGAPSHNANSLPAYQRTPQDLDRISHTSTIINGEVITFPSFDEPSLDTHQNHRISVATDQRYSLVDAQVHTNAISSTPRKSHGDSVYDMYFAKTREDDTSVNRTPTNDKFKEEVPMRSRAAVTSQYFADPSRSKISRPSQPIGTTNNPIWQVVAGLNDRSSIYSEVDSPDKRTSDISVVSRRDTVAADPLSSEQDSRALFMEARSAKPVLKSIPPLSLANASFHRLDGFDDDDTHTLSSTEDVPDDGKRDIFTKSATTDAAGVESNVGTASANTAAPHRSSSPIIELNDQGLPVQIVYYNDDELPAIMDKIASGNNSARIEFRRRSAYPDMQLQETGETDGHAEKAEDASHLARVEQSILSLLRPTFSSLKLGG</sequence>
<dbReference type="EMBL" id="LT671828">
    <property type="protein sequence ID" value="SHO79893.1"/>
    <property type="molecule type" value="Genomic_DNA"/>
</dbReference>
<feature type="compositionally biased region" description="Low complexity" evidence="1">
    <location>
        <begin position="540"/>
        <end position="552"/>
    </location>
</feature>
<feature type="region of interest" description="Disordered" evidence="1">
    <location>
        <begin position="678"/>
        <end position="698"/>
    </location>
</feature>
<dbReference type="OrthoDB" id="3259825at2759"/>
<feature type="compositionally biased region" description="Polar residues" evidence="1">
    <location>
        <begin position="561"/>
        <end position="573"/>
    </location>
</feature>
<feature type="compositionally biased region" description="Polar residues" evidence="1">
    <location>
        <begin position="454"/>
        <end position="500"/>
    </location>
</feature>
<feature type="compositionally biased region" description="Basic residues" evidence="1">
    <location>
        <begin position="286"/>
        <end position="296"/>
    </location>
</feature>
<gene>
    <name evidence="2" type="ORF">MSYG_4246</name>
</gene>
<feature type="compositionally biased region" description="Polar residues" evidence="1">
    <location>
        <begin position="125"/>
        <end position="135"/>
    </location>
</feature>